<name>A0ACB0LDE8_TRIPR</name>
<protein>
    <submittedName>
        <fullName evidence="1">Uncharacterized protein</fullName>
    </submittedName>
</protein>
<comment type="caution">
    <text evidence="1">The sequence shown here is derived from an EMBL/GenBank/DDBJ whole genome shotgun (WGS) entry which is preliminary data.</text>
</comment>
<organism evidence="1 2">
    <name type="scientific">Trifolium pratense</name>
    <name type="common">Red clover</name>
    <dbReference type="NCBI Taxonomy" id="57577"/>
    <lineage>
        <taxon>Eukaryota</taxon>
        <taxon>Viridiplantae</taxon>
        <taxon>Streptophyta</taxon>
        <taxon>Embryophyta</taxon>
        <taxon>Tracheophyta</taxon>
        <taxon>Spermatophyta</taxon>
        <taxon>Magnoliopsida</taxon>
        <taxon>eudicotyledons</taxon>
        <taxon>Gunneridae</taxon>
        <taxon>Pentapetalae</taxon>
        <taxon>rosids</taxon>
        <taxon>fabids</taxon>
        <taxon>Fabales</taxon>
        <taxon>Fabaceae</taxon>
        <taxon>Papilionoideae</taxon>
        <taxon>50 kb inversion clade</taxon>
        <taxon>NPAAA clade</taxon>
        <taxon>Hologalegina</taxon>
        <taxon>IRL clade</taxon>
        <taxon>Trifolieae</taxon>
        <taxon>Trifolium</taxon>
    </lineage>
</organism>
<dbReference type="EMBL" id="CASHSV030000513">
    <property type="protein sequence ID" value="CAJ2667537.1"/>
    <property type="molecule type" value="Genomic_DNA"/>
</dbReference>
<keyword evidence="2" id="KW-1185">Reference proteome</keyword>
<dbReference type="Proteomes" id="UP001177021">
    <property type="component" value="Unassembled WGS sequence"/>
</dbReference>
<evidence type="ECO:0000313" key="2">
    <source>
        <dbReference type="Proteomes" id="UP001177021"/>
    </source>
</evidence>
<sequence>MEDSKNLIQELLQGMELARQLRIYLNVSSSSSNETREILIGKIISTFEKAIEMVNHKGHVNVGESSQQQQQHTSGTVAIRMFDSPPLSSSPRSEDSDRDHNTPRKSFVYVRNTLPIRWTKQIRVSPGMAVEGPLDDGYSWRKYGQKDILGAIHPRGYYRCTHRNVQGCLATKQVQRSDEDPTIFEITYRGNHTCNMASLNPIENQETNIVNTNPQSFNHEKPNEQRLNNLRTSLRVQTENLDFLNQSFAPLIHLPSTSELKFENHVLESSYAENFNSPSYVSPANSGIGHFSMSPSPSGFQNVASEMIPLATSAANTPTTTLDFPFDQFQFDGQNFTFDHSPFFP</sequence>
<accession>A0ACB0LDE8</accession>
<proteinExistence type="predicted"/>
<evidence type="ECO:0000313" key="1">
    <source>
        <dbReference type="EMBL" id="CAJ2667537.1"/>
    </source>
</evidence>
<reference evidence="1" key="1">
    <citation type="submission" date="2023-10" db="EMBL/GenBank/DDBJ databases">
        <authorList>
            <person name="Rodriguez Cubillos JULIANA M."/>
            <person name="De Vega J."/>
        </authorList>
    </citation>
    <scope>NUCLEOTIDE SEQUENCE</scope>
</reference>
<gene>
    <name evidence="1" type="ORF">MILVUS5_LOCUS32126</name>
</gene>